<gene>
    <name evidence="2" type="ORF">STAS_33275</name>
</gene>
<evidence type="ECO:0000313" key="3">
    <source>
        <dbReference type="Proteomes" id="UP000325081"/>
    </source>
</evidence>
<name>A0A5A7RDB3_STRAF</name>
<protein>
    <submittedName>
        <fullName evidence="2">Activity-regulated cytoskeleton-associated protein</fullName>
    </submittedName>
</protein>
<dbReference type="EMBL" id="BKCP01011959">
    <property type="protein sequence ID" value="GER55599.1"/>
    <property type="molecule type" value="Genomic_DNA"/>
</dbReference>
<sequence length="269" mass="28891">MPRHGRAVSNTGAAQAAGTRASRHAMCTASACCPLVHGRACELATAVLAAPDRCGPTPNFDFSRQLSQPLRHLLRPIQKYIFLGVQIFGSAADFYGRNLKGSYASTMKSWVRDYRKCPCRCREQVALLEVAFGGLQEFAQPTAEFQGSRGKLSIVVISFSLLDFKTSSVFLGDSVLPSRGPSVAAAVMSIFVSPSPSLSFPSILSEEEIYSRFCPSGQPFAAAPVSATGRRRQQAVIANGEVLLEPFTSFGSSSSGPCEKRQQQLGSEK</sequence>
<reference evidence="3" key="1">
    <citation type="journal article" date="2019" name="Curr. Biol.">
        <title>Genome Sequence of Striga asiatica Provides Insight into the Evolution of Plant Parasitism.</title>
        <authorList>
            <person name="Yoshida S."/>
            <person name="Kim S."/>
            <person name="Wafula E.K."/>
            <person name="Tanskanen J."/>
            <person name="Kim Y.M."/>
            <person name="Honaas L."/>
            <person name="Yang Z."/>
            <person name="Spallek T."/>
            <person name="Conn C.E."/>
            <person name="Ichihashi Y."/>
            <person name="Cheong K."/>
            <person name="Cui S."/>
            <person name="Der J.P."/>
            <person name="Gundlach H."/>
            <person name="Jiao Y."/>
            <person name="Hori C."/>
            <person name="Ishida J.K."/>
            <person name="Kasahara H."/>
            <person name="Kiba T."/>
            <person name="Kim M.S."/>
            <person name="Koo N."/>
            <person name="Laohavisit A."/>
            <person name="Lee Y.H."/>
            <person name="Lumba S."/>
            <person name="McCourt P."/>
            <person name="Mortimer J.C."/>
            <person name="Mutuku J.M."/>
            <person name="Nomura T."/>
            <person name="Sasaki-Sekimoto Y."/>
            <person name="Seto Y."/>
            <person name="Wang Y."/>
            <person name="Wakatake T."/>
            <person name="Sakakibara H."/>
            <person name="Demura T."/>
            <person name="Yamaguchi S."/>
            <person name="Yoneyama K."/>
            <person name="Manabe R.I."/>
            <person name="Nelson D.C."/>
            <person name="Schulman A.H."/>
            <person name="Timko M.P."/>
            <person name="dePamphilis C.W."/>
            <person name="Choi D."/>
            <person name="Shirasu K."/>
        </authorList>
    </citation>
    <scope>NUCLEOTIDE SEQUENCE [LARGE SCALE GENOMIC DNA]</scope>
    <source>
        <strain evidence="3">cv. UVA1</strain>
    </source>
</reference>
<keyword evidence="3" id="KW-1185">Reference proteome</keyword>
<proteinExistence type="predicted"/>
<evidence type="ECO:0000256" key="1">
    <source>
        <dbReference type="SAM" id="MobiDB-lite"/>
    </source>
</evidence>
<feature type="region of interest" description="Disordered" evidence="1">
    <location>
        <begin position="250"/>
        <end position="269"/>
    </location>
</feature>
<comment type="caution">
    <text evidence="2">The sequence shown here is derived from an EMBL/GenBank/DDBJ whole genome shotgun (WGS) entry which is preliminary data.</text>
</comment>
<feature type="compositionally biased region" description="Basic and acidic residues" evidence="1">
    <location>
        <begin position="258"/>
        <end position="269"/>
    </location>
</feature>
<evidence type="ECO:0000313" key="2">
    <source>
        <dbReference type="EMBL" id="GER55599.1"/>
    </source>
</evidence>
<dbReference type="AlphaFoldDB" id="A0A5A7RDB3"/>
<dbReference type="Proteomes" id="UP000325081">
    <property type="component" value="Unassembled WGS sequence"/>
</dbReference>
<accession>A0A5A7RDB3</accession>
<organism evidence="2 3">
    <name type="scientific">Striga asiatica</name>
    <name type="common">Asiatic witchweed</name>
    <name type="synonym">Buchnera asiatica</name>
    <dbReference type="NCBI Taxonomy" id="4170"/>
    <lineage>
        <taxon>Eukaryota</taxon>
        <taxon>Viridiplantae</taxon>
        <taxon>Streptophyta</taxon>
        <taxon>Embryophyta</taxon>
        <taxon>Tracheophyta</taxon>
        <taxon>Spermatophyta</taxon>
        <taxon>Magnoliopsida</taxon>
        <taxon>eudicotyledons</taxon>
        <taxon>Gunneridae</taxon>
        <taxon>Pentapetalae</taxon>
        <taxon>asterids</taxon>
        <taxon>lamiids</taxon>
        <taxon>Lamiales</taxon>
        <taxon>Orobanchaceae</taxon>
        <taxon>Buchnereae</taxon>
        <taxon>Striga</taxon>
    </lineage>
</organism>